<dbReference type="SUPFAM" id="SSF63829">
    <property type="entry name" value="Calcium-dependent phosphotriesterase"/>
    <property type="match status" value="1"/>
</dbReference>
<gene>
    <name evidence="1" type="ORF">ElP_41070</name>
</gene>
<dbReference type="OrthoDB" id="2806980at2"/>
<dbReference type="RefSeq" id="WP_145272288.1">
    <property type="nucleotide sequence ID" value="NZ_CP036426.1"/>
</dbReference>
<evidence type="ECO:0000313" key="1">
    <source>
        <dbReference type="EMBL" id="QDV36191.1"/>
    </source>
</evidence>
<dbReference type="Gene3D" id="2.60.120.200">
    <property type="match status" value="2"/>
</dbReference>
<dbReference type="KEGG" id="tpla:ElP_41070"/>
<dbReference type="AlphaFoldDB" id="A0A518H5S5"/>
<dbReference type="Pfam" id="PF13385">
    <property type="entry name" value="Laminin_G_3"/>
    <property type="match status" value="1"/>
</dbReference>
<protein>
    <recommendedName>
        <fullName evidence="3">LamG-like jellyroll fold domain-containing protein</fullName>
    </recommendedName>
</protein>
<dbReference type="PANTHER" id="PTHR47635">
    <property type="entry name" value="CUB DOMAIN-CONTAINING PROTEIN"/>
    <property type="match status" value="1"/>
</dbReference>
<dbReference type="Proteomes" id="UP000317835">
    <property type="component" value="Chromosome"/>
</dbReference>
<evidence type="ECO:0000313" key="2">
    <source>
        <dbReference type="Proteomes" id="UP000317835"/>
    </source>
</evidence>
<proteinExistence type="predicted"/>
<dbReference type="SUPFAM" id="SSF49899">
    <property type="entry name" value="Concanavalin A-like lectins/glucanases"/>
    <property type="match status" value="2"/>
</dbReference>
<keyword evidence="2" id="KW-1185">Reference proteome</keyword>
<name>A0A518H5S5_9BACT</name>
<organism evidence="1 2">
    <name type="scientific">Tautonia plasticadhaerens</name>
    <dbReference type="NCBI Taxonomy" id="2527974"/>
    <lineage>
        <taxon>Bacteria</taxon>
        <taxon>Pseudomonadati</taxon>
        <taxon>Planctomycetota</taxon>
        <taxon>Planctomycetia</taxon>
        <taxon>Isosphaerales</taxon>
        <taxon>Isosphaeraceae</taxon>
        <taxon>Tautonia</taxon>
    </lineage>
</organism>
<dbReference type="InterPro" id="IPR013320">
    <property type="entry name" value="ConA-like_dom_sf"/>
</dbReference>
<dbReference type="PANTHER" id="PTHR47635:SF2">
    <property type="entry name" value="LAMG-LIKE JELLYROLL FOLD DOMAIN-CONTAINING PROTEIN"/>
    <property type="match status" value="1"/>
</dbReference>
<reference evidence="1 2" key="1">
    <citation type="submission" date="2019-02" db="EMBL/GenBank/DDBJ databases">
        <title>Deep-cultivation of Planctomycetes and their phenomic and genomic characterization uncovers novel biology.</title>
        <authorList>
            <person name="Wiegand S."/>
            <person name="Jogler M."/>
            <person name="Boedeker C."/>
            <person name="Pinto D."/>
            <person name="Vollmers J."/>
            <person name="Rivas-Marin E."/>
            <person name="Kohn T."/>
            <person name="Peeters S.H."/>
            <person name="Heuer A."/>
            <person name="Rast P."/>
            <person name="Oberbeckmann S."/>
            <person name="Bunk B."/>
            <person name="Jeske O."/>
            <person name="Meyerdierks A."/>
            <person name="Storesund J.E."/>
            <person name="Kallscheuer N."/>
            <person name="Luecker S."/>
            <person name="Lage O.M."/>
            <person name="Pohl T."/>
            <person name="Merkel B.J."/>
            <person name="Hornburger P."/>
            <person name="Mueller R.-W."/>
            <person name="Bruemmer F."/>
            <person name="Labrenz M."/>
            <person name="Spormann A.M."/>
            <person name="Op den Camp H."/>
            <person name="Overmann J."/>
            <person name="Amann R."/>
            <person name="Jetten M.S.M."/>
            <person name="Mascher T."/>
            <person name="Medema M.H."/>
            <person name="Devos D.P."/>
            <person name="Kaster A.-K."/>
            <person name="Ovreas L."/>
            <person name="Rohde M."/>
            <person name="Galperin M.Y."/>
            <person name="Jogler C."/>
        </authorList>
    </citation>
    <scope>NUCLEOTIDE SEQUENCE [LARGE SCALE GENOMIC DNA]</scope>
    <source>
        <strain evidence="1 2">ElP</strain>
    </source>
</reference>
<dbReference type="EMBL" id="CP036426">
    <property type="protein sequence ID" value="QDV36191.1"/>
    <property type="molecule type" value="Genomic_DNA"/>
</dbReference>
<accession>A0A518H5S5</accession>
<evidence type="ECO:0008006" key="3">
    <source>
        <dbReference type="Google" id="ProtNLM"/>
    </source>
</evidence>
<sequence length="556" mass="59738">MRWTLLLAAALATLPARSEDRGLVGHWTFSGGVNDTSGHGHHGRAVAVDLSVSGPDGAARGAAGFDGKSSYVEVPPSPGLDLGRGDFTLAAWVYTEESLDDVLGDLVSQYDPVARRGLNWCIKSGAGATNSQSNERNVHFGIDAGTEPAWTDCGRPGNAVFVMAMAVHDGHLFVGTCEAGPDGVGHVYRFDGGSRWVDCGSPDRCNAVTSLATFDGRLYAGTGRYRLAGSSLPESPNENLGGKVARYDGDGSWTDCGRLPDVEALGGLAVFRGELYASSLYRPAGFFRHLGGDAWQRCPLPADGRRVVPMGVFNGHLYAGSYDSCSVCRFDGEAWQAFPDLEDSGQTYSFEISQGALHVGTWPNGRVFRLDDGDRWVTAGRLGEEKEVMGMALHNGKLYAGTLPLAEVYRLDEGSRWTPTGRLDRTPDVRYRRAWSMAVFDGRLFCGTLPSGRVHALEAGQSVTLDRPLSPGWRHLAAVREGGRLSLHVDGDEVASSSSAPASPPLDLTNQAPLRIGFGAYDHFRGRLSDLRLYSRAISPEEIAELAMRDRTASNP</sequence>